<evidence type="ECO:0000256" key="1">
    <source>
        <dbReference type="SAM" id="Coils"/>
    </source>
</evidence>
<feature type="coiled-coil region" evidence="1">
    <location>
        <begin position="103"/>
        <end position="140"/>
    </location>
</feature>
<dbReference type="RefSeq" id="WP_223790584.1">
    <property type="nucleotide sequence ID" value="NZ_JAIOUQ010000003.1"/>
</dbReference>
<keyword evidence="1" id="KW-0175">Coiled coil</keyword>
<dbReference type="Proteomes" id="UP000825933">
    <property type="component" value="Unassembled WGS sequence"/>
</dbReference>
<organism evidence="3 4">
    <name type="scientific">Methanobacterium spitsbergense</name>
    <dbReference type="NCBI Taxonomy" id="2874285"/>
    <lineage>
        <taxon>Archaea</taxon>
        <taxon>Methanobacteriati</taxon>
        <taxon>Methanobacteriota</taxon>
        <taxon>Methanomada group</taxon>
        <taxon>Methanobacteria</taxon>
        <taxon>Methanobacteriales</taxon>
        <taxon>Methanobacteriaceae</taxon>
        <taxon>Methanobacterium</taxon>
    </lineage>
</organism>
<reference evidence="4" key="1">
    <citation type="journal article" date="2022" name="Microbiol. Resour. Announc.">
        <title>Draft Genome Sequence of a Methanogenic Archaeon from West Spitsbergen Permafrost.</title>
        <authorList>
            <person name="Trubitsyn V."/>
            <person name="Rivkina E."/>
            <person name="Shcherbakova V."/>
        </authorList>
    </citation>
    <scope>NUCLEOTIDE SEQUENCE [LARGE SCALE GENOMIC DNA]</scope>
    <source>
        <strain evidence="4">VT</strain>
    </source>
</reference>
<keyword evidence="2" id="KW-0812">Transmembrane</keyword>
<keyword evidence="4" id="KW-1185">Reference proteome</keyword>
<accession>A0A8T5UW92</accession>
<comment type="caution">
    <text evidence="3">The sequence shown here is derived from an EMBL/GenBank/DDBJ whole genome shotgun (WGS) entry which is preliminary data.</text>
</comment>
<evidence type="ECO:0000313" key="4">
    <source>
        <dbReference type="Proteomes" id="UP000825933"/>
    </source>
</evidence>
<protein>
    <submittedName>
        <fullName evidence="3">Uncharacterized protein</fullName>
    </submittedName>
</protein>
<keyword evidence="2" id="KW-1133">Transmembrane helix</keyword>
<dbReference type="EMBL" id="JAIOUQ010000003">
    <property type="protein sequence ID" value="MBZ2164939.1"/>
    <property type="molecule type" value="Genomic_DNA"/>
</dbReference>
<keyword evidence="2" id="KW-0472">Membrane</keyword>
<dbReference type="AlphaFoldDB" id="A0A8T5UW92"/>
<feature type="transmembrane region" description="Helical" evidence="2">
    <location>
        <begin position="6"/>
        <end position="26"/>
    </location>
</feature>
<evidence type="ECO:0000256" key="2">
    <source>
        <dbReference type="SAM" id="Phobius"/>
    </source>
</evidence>
<sequence length="140" mass="16383">MVAIDQNVFYIVIAAIVVVGLIVALMQWRRVREAQTNVEFLTKQAELKKIELVERDLESKRMMSDIVLPKDQQEKLTNIRETTSDLMHKAGYLHSEINERVNRLEAKTEYAKLQKLLMDIEKKEEELEKKTGKVKEGKRK</sequence>
<proteinExistence type="predicted"/>
<name>A0A8T5UW92_9EURY</name>
<gene>
    <name evidence="3" type="ORF">K8N75_02605</name>
</gene>
<evidence type="ECO:0000313" key="3">
    <source>
        <dbReference type="EMBL" id="MBZ2164939.1"/>
    </source>
</evidence>